<dbReference type="RefSeq" id="WP_324667660.1">
    <property type="nucleotide sequence ID" value="NZ_CP141614.1"/>
</dbReference>
<dbReference type="Proteomes" id="UP001333102">
    <property type="component" value="Chromosome"/>
</dbReference>
<evidence type="ECO:0000313" key="2">
    <source>
        <dbReference type="EMBL" id="WRP13415.1"/>
    </source>
</evidence>
<sequence length="293" mass="31214">MAVVAAVAWLAYAWLGAAAAWVAARLGPTDVGRWGELLEAYPGTLLIVRVERLLAAPQAGDVTPLVNEGQSVATGTPLVRIQPESPGAPAVLVTAPFSGVASFLGDGWEGAFSPEALAAASLPEGPQPRSTPLVPRRPVARGEPVVRLVDRRELWGVFFVDGSLPQAIGPGARIELVGASAADGVPARVVERVAASSGEGVRLVLRIDRQPVDWLYRRVEREVRLVVGRYAGVILPASGLAWRRGRPGYWLATPGGPSFVAVEVVKQMGRHVVARGVPDGVRVYRWPRWLEGF</sequence>
<organism evidence="2 3">
    <name type="scientific">Geochorda subterranea</name>
    <dbReference type="NCBI Taxonomy" id="3109564"/>
    <lineage>
        <taxon>Bacteria</taxon>
        <taxon>Bacillati</taxon>
        <taxon>Bacillota</taxon>
        <taxon>Limnochordia</taxon>
        <taxon>Limnochordales</taxon>
        <taxon>Geochordaceae</taxon>
        <taxon>Geochorda</taxon>
    </lineage>
</organism>
<gene>
    <name evidence="2" type="ORF">VLY81_08110</name>
</gene>
<dbReference type="EMBL" id="CP141614">
    <property type="protein sequence ID" value="WRP13415.1"/>
    <property type="molecule type" value="Genomic_DNA"/>
</dbReference>
<dbReference type="Pfam" id="PF26018">
    <property type="entry name" value="BSH_RND_rel"/>
    <property type="match status" value="1"/>
</dbReference>
<protein>
    <recommendedName>
        <fullName evidence="1">RND related barrel-sandwich hybrid domain-containing protein</fullName>
    </recommendedName>
</protein>
<evidence type="ECO:0000313" key="3">
    <source>
        <dbReference type="Proteomes" id="UP001333102"/>
    </source>
</evidence>
<reference evidence="3" key="1">
    <citation type="submission" date="2023-12" db="EMBL/GenBank/DDBJ databases">
        <title>Novel isolates from deep terrestrial aquifers shed light on the physiology and ecology of the class Limnochordia.</title>
        <authorList>
            <person name="Karnachuk O.V."/>
            <person name="Lukina A.P."/>
            <person name="Avakyan M.R."/>
            <person name="Kadnikov V."/>
            <person name="Begmatov S."/>
            <person name="Beletsky A.V."/>
            <person name="Mardanov A.V."/>
            <person name="Ravin N.V."/>
        </authorList>
    </citation>
    <scope>NUCLEOTIDE SEQUENCE [LARGE SCALE GENOMIC DNA]</scope>
    <source>
        <strain evidence="3">LN</strain>
    </source>
</reference>
<name>A0ABZ1BLJ8_9FIRM</name>
<evidence type="ECO:0000259" key="1">
    <source>
        <dbReference type="Pfam" id="PF26018"/>
    </source>
</evidence>
<accession>A0ABZ1BLJ8</accession>
<feature type="domain" description="RND related barrel-sandwich hybrid" evidence="1">
    <location>
        <begin position="52"/>
        <end position="147"/>
    </location>
</feature>
<keyword evidence="3" id="KW-1185">Reference proteome</keyword>
<proteinExistence type="predicted"/>
<dbReference type="InterPro" id="IPR058709">
    <property type="entry name" value="BSH_RND-rel"/>
</dbReference>